<evidence type="ECO:0000259" key="1">
    <source>
        <dbReference type="Pfam" id="PF02954"/>
    </source>
</evidence>
<dbReference type="Proteomes" id="UP001221009">
    <property type="component" value="Chromosome"/>
</dbReference>
<reference evidence="2" key="1">
    <citation type="submission" date="2021-10" db="EMBL/GenBank/DDBJ databases">
        <title>Collection of gut derived symbiotic bacterial strains cultured from healthy donors.</title>
        <authorList>
            <person name="Lin H."/>
            <person name="Littmann E."/>
            <person name="Kohout C."/>
            <person name="Pamer E.G."/>
        </authorList>
    </citation>
    <scope>NUCLEOTIDE SEQUENCE</scope>
    <source>
        <strain evidence="2">DFI.2.94</strain>
    </source>
</reference>
<dbReference type="PRINTS" id="PR01590">
    <property type="entry name" value="HTHFIS"/>
</dbReference>
<dbReference type="EMBL" id="CP120353">
    <property type="protein sequence ID" value="WET66686.1"/>
    <property type="molecule type" value="Genomic_DNA"/>
</dbReference>
<dbReference type="Pfam" id="PF02954">
    <property type="entry name" value="HTH_8"/>
    <property type="match status" value="1"/>
</dbReference>
<name>A0AAP2VK05_PARDI</name>
<dbReference type="GO" id="GO:0043565">
    <property type="term" value="F:sequence-specific DNA binding"/>
    <property type="evidence" value="ECO:0007669"/>
    <property type="project" value="InterPro"/>
</dbReference>
<feature type="domain" description="DNA binding HTH" evidence="1">
    <location>
        <begin position="12"/>
        <end position="49"/>
    </location>
</feature>
<evidence type="ECO:0000313" key="5">
    <source>
        <dbReference type="Proteomes" id="UP001198806"/>
    </source>
</evidence>
<dbReference type="Proteomes" id="UP001211522">
    <property type="component" value="Unassembled WGS sequence"/>
</dbReference>
<protein>
    <submittedName>
        <fullName evidence="2">Helix-turn-helix domain-containing protein</fullName>
    </submittedName>
</protein>
<dbReference type="Proteomes" id="UP001198806">
    <property type="component" value="Unassembled WGS sequence"/>
</dbReference>
<organism evidence="2 5">
    <name type="scientific">Parabacteroides distasonis</name>
    <dbReference type="NCBI Taxonomy" id="823"/>
    <lineage>
        <taxon>Bacteria</taxon>
        <taxon>Pseudomonadati</taxon>
        <taxon>Bacteroidota</taxon>
        <taxon>Bacteroidia</taxon>
        <taxon>Bacteroidales</taxon>
        <taxon>Tannerellaceae</taxon>
        <taxon>Parabacteroides</taxon>
    </lineage>
</organism>
<reference evidence="3" key="2">
    <citation type="submission" date="2023-01" db="EMBL/GenBank/DDBJ databases">
        <title>Human gut microbiome strain richness.</title>
        <authorList>
            <person name="Chen-Liaw A."/>
        </authorList>
    </citation>
    <scope>NUCLEOTIDE SEQUENCE</scope>
    <source>
        <strain evidence="3">D35st1_E5_D35t1_190705</strain>
    </source>
</reference>
<evidence type="ECO:0000313" key="4">
    <source>
        <dbReference type="EMBL" id="WET66686.1"/>
    </source>
</evidence>
<sequence>MGNNIELDLISVEKHLIQKVLQHTNGYKPEAARLLGIGLTTLYKKMEAYGL</sequence>
<reference evidence="4" key="3">
    <citation type="submission" date="2023-03" db="EMBL/GenBank/DDBJ databases">
        <title>Parabacteroides distasonis, a bacteria resistant against UC.</title>
        <authorList>
            <person name="Dai W."/>
        </authorList>
    </citation>
    <scope>NUCLEOTIDE SEQUENCE</scope>
    <source>
        <strain evidence="4">F1-28</strain>
    </source>
</reference>
<dbReference type="AlphaFoldDB" id="A0AAP2VK05"/>
<dbReference type="SUPFAM" id="SSF46689">
    <property type="entry name" value="Homeodomain-like"/>
    <property type="match status" value="1"/>
</dbReference>
<dbReference type="Gene3D" id="1.10.10.60">
    <property type="entry name" value="Homeodomain-like"/>
    <property type="match status" value="1"/>
</dbReference>
<dbReference type="InterPro" id="IPR009057">
    <property type="entry name" value="Homeodomain-like_sf"/>
</dbReference>
<proteinExistence type="predicted"/>
<dbReference type="RefSeq" id="WP_224202626.1">
    <property type="nucleotide sequence ID" value="NZ_JAHOOD010000003.1"/>
</dbReference>
<evidence type="ECO:0000313" key="2">
    <source>
        <dbReference type="EMBL" id="MCB6517696.1"/>
    </source>
</evidence>
<dbReference type="EMBL" id="JAQMPX010000108">
    <property type="protein sequence ID" value="MDB9139753.1"/>
    <property type="molecule type" value="Genomic_DNA"/>
</dbReference>
<dbReference type="EMBL" id="JAJCNI010000007">
    <property type="protein sequence ID" value="MCB6517696.1"/>
    <property type="molecule type" value="Genomic_DNA"/>
</dbReference>
<dbReference type="InterPro" id="IPR002197">
    <property type="entry name" value="HTH_Fis"/>
</dbReference>
<evidence type="ECO:0000313" key="3">
    <source>
        <dbReference type="EMBL" id="MDB9139753.1"/>
    </source>
</evidence>
<accession>A0AAP2VK05</accession>
<gene>
    <name evidence="2" type="ORF">LI194_07800</name>
    <name evidence="4" type="ORF">P2T59_22140</name>
    <name evidence="3" type="ORF">PN612_14760</name>
</gene>